<dbReference type="Proteomes" id="UP000004259">
    <property type="component" value="Unassembled WGS sequence"/>
</dbReference>
<keyword evidence="2" id="KW-1185">Reference proteome</keyword>
<gene>
    <name evidence="1" type="ORF">CUS_7345</name>
</gene>
<comment type="caution">
    <text evidence="1">The sequence shown here is derived from an EMBL/GenBank/DDBJ whole genome shotgun (WGS) entry which is preliminary data.</text>
</comment>
<dbReference type="EMBL" id="ADKM02000018">
    <property type="protein sequence ID" value="EGC04554.1"/>
    <property type="molecule type" value="Genomic_DNA"/>
</dbReference>
<reference evidence="1 2" key="1">
    <citation type="submission" date="2011-02" db="EMBL/GenBank/DDBJ databases">
        <authorList>
            <person name="Nelson K.E."/>
            <person name="Sutton G."/>
            <person name="Torralba M."/>
            <person name="Durkin S."/>
            <person name="Harkins D."/>
            <person name="Montgomery R."/>
            <person name="Ziemer C."/>
            <person name="Klaassens E."/>
            <person name="Ocuiv P."/>
            <person name="Morrison M."/>
        </authorList>
    </citation>
    <scope>NUCLEOTIDE SEQUENCE [LARGE SCALE GENOMIC DNA]</scope>
    <source>
        <strain evidence="1 2">8</strain>
    </source>
</reference>
<name>E9S7X0_RUMAL</name>
<accession>E9S7X0</accession>
<dbReference type="AlphaFoldDB" id="E9S7X0"/>
<organism evidence="1 2">
    <name type="scientific">Ruminococcus albus 8</name>
    <dbReference type="NCBI Taxonomy" id="246199"/>
    <lineage>
        <taxon>Bacteria</taxon>
        <taxon>Bacillati</taxon>
        <taxon>Bacillota</taxon>
        <taxon>Clostridia</taxon>
        <taxon>Eubacteriales</taxon>
        <taxon>Oscillospiraceae</taxon>
        <taxon>Ruminococcus</taxon>
    </lineage>
</organism>
<sequence length="41" mass="4734">MYGAQNFSVLSGRILFTIYVAERFVREKRAALRGQLFSLSH</sequence>
<evidence type="ECO:0000313" key="1">
    <source>
        <dbReference type="EMBL" id="EGC04554.1"/>
    </source>
</evidence>
<evidence type="ECO:0000313" key="2">
    <source>
        <dbReference type="Proteomes" id="UP000004259"/>
    </source>
</evidence>
<protein>
    <submittedName>
        <fullName evidence="1">Uncharacterized protein</fullName>
    </submittedName>
</protein>
<proteinExistence type="predicted"/>